<proteinExistence type="predicted"/>
<sequence length="111" mass="13093">MMDLRRDTESGIERLVRSEKFSLFSQQIRLKHIRISTKSCGPVSRDYRLITKIVEIINVLQIQISSKMTVMRTMKMVKNHRKPIFDIAGEDFFRRRSTPHKIAGKKFPTKN</sequence>
<dbReference type="AlphaFoldDB" id="A0A915KFT9"/>
<dbReference type="Proteomes" id="UP000887565">
    <property type="component" value="Unplaced"/>
</dbReference>
<keyword evidence="1" id="KW-1185">Reference proteome</keyword>
<reference evidence="2" key="1">
    <citation type="submission" date="2022-11" db="UniProtKB">
        <authorList>
            <consortium name="WormBaseParasite"/>
        </authorList>
    </citation>
    <scope>IDENTIFICATION</scope>
</reference>
<protein>
    <submittedName>
        <fullName evidence="2">Ribosomal protein S19</fullName>
    </submittedName>
</protein>
<name>A0A915KFT9_ROMCU</name>
<accession>A0A915KFT9</accession>
<evidence type="ECO:0000313" key="1">
    <source>
        <dbReference type="Proteomes" id="UP000887565"/>
    </source>
</evidence>
<evidence type="ECO:0000313" key="2">
    <source>
        <dbReference type="WBParaSite" id="nRc.2.0.1.t37240-RA"/>
    </source>
</evidence>
<organism evidence="1 2">
    <name type="scientific">Romanomermis culicivorax</name>
    <name type="common">Nematode worm</name>
    <dbReference type="NCBI Taxonomy" id="13658"/>
    <lineage>
        <taxon>Eukaryota</taxon>
        <taxon>Metazoa</taxon>
        <taxon>Ecdysozoa</taxon>
        <taxon>Nematoda</taxon>
        <taxon>Enoplea</taxon>
        <taxon>Dorylaimia</taxon>
        <taxon>Mermithida</taxon>
        <taxon>Mermithoidea</taxon>
        <taxon>Mermithidae</taxon>
        <taxon>Romanomermis</taxon>
    </lineage>
</organism>
<dbReference type="WBParaSite" id="nRc.2.0.1.t37240-RA">
    <property type="protein sequence ID" value="nRc.2.0.1.t37240-RA"/>
    <property type="gene ID" value="nRc.2.0.1.g37240"/>
</dbReference>